<evidence type="ECO:0000256" key="2">
    <source>
        <dbReference type="SAM" id="MobiDB-lite"/>
    </source>
</evidence>
<name>A0A402AVN4_9CHLR</name>
<dbReference type="AlphaFoldDB" id="A0A402AVN4"/>
<feature type="compositionally biased region" description="Pro residues" evidence="2">
    <location>
        <begin position="279"/>
        <end position="292"/>
    </location>
</feature>
<dbReference type="NCBIfam" id="TIGR03696">
    <property type="entry name" value="Rhs_assc_core"/>
    <property type="match status" value="1"/>
</dbReference>
<feature type="domain" description="Teneurin-like YD-shell" evidence="3">
    <location>
        <begin position="5"/>
        <end position="238"/>
    </location>
</feature>
<proteinExistence type="predicted"/>
<feature type="region of interest" description="Disordered" evidence="2">
    <location>
        <begin position="257"/>
        <end position="332"/>
    </location>
</feature>
<dbReference type="EMBL" id="BIFS01000002">
    <property type="protein sequence ID" value="GCE23168.1"/>
    <property type="molecule type" value="Genomic_DNA"/>
</dbReference>
<dbReference type="Proteomes" id="UP000287188">
    <property type="component" value="Unassembled WGS sequence"/>
</dbReference>
<evidence type="ECO:0000313" key="4">
    <source>
        <dbReference type="EMBL" id="GCE23168.1"/>
    </source>
</evidence>
<keyword evidence="5" id="KW-1185">Reference proteome</keyword>
<protein>
    <recommendedName>
        <fullName evidence="3">Teneurin-like YD-shell domain-containing protein</fullName>
    </recommendedName>
</protein>
<organism evidence="4 5">
    <name type="scientific">Dictyobacter kobayashii</name>
    <dbReference type="NCBI Taxonomy" id="2014872"/>
    <lineage>
        <taxon>Bacteria</taxon>
        <taxon>Bacillati</taxon>
        <taxon>Chloroflexota</taxon>
        <taxon>Ktedonobacteria</taxon>
        <taxon>Ktedonobacterales</taxon>
        <taxon>Dictyobacteraceae</taxon>
        <taxon>Dictyobacter</taxon>
    </lineage>
</organism>
<dbReference type="PANTHER" id="PTHR32305">
    <property type="match status" value="1"/>
</dbReference>
<feature type="compositionally biased region" description="Pro residues" evidence="2">
    <location>
        <begin position="311"/>
        <end position="320"/>
    </location>
</feature>
<dbReference type="InterPro" id="IPR022385">
    <property type="entry name" value="Rhs_assc_core"/>
</dbReference>
<accession>A0A402AVN4</accession>
<sequence>MSAYQQSYSYDALDRLTNGPSGSETYGTFPAHGAVTLGNVPNQYASYDAMGNMTCRNVDTTSGHGCDAAQSGAIMTYDNEGRLDTWVAPNGTVASDQYLYDNSGQRVLQRASNTVGSTTTTSDTISFDGITDVTITGGTTSTTKYYSVGGQRVAMRQDGTFSYLMPDFLGSNSIALRSDGSVQAVQLFSPFGATRYSDGTMLSPFNFTGQRLDTQTGLLYYNARYYDATSGRFTSADTVETNAAGLDPFAYVKGNPETFADPTGHGRCNTDGDCTYGSGPPPPPSDPSPPPGVSGVDDACHDMSVCGSGGNPPPAPPTSTPPSTSSGGSGYSCGSGTHVQGGACVANPDHTQARNQVRNDKVAPKIYEAMGLIAAGGLALLLMDFLSFKYDIEEAEFPRAISVLIDALSILGEVANAASSVNPGFTAISSALQATVHTILTSTYGVLSTYKAVMAGAVWLKGALQLGLSFIGFTAGGLPGATLDLAAKLGKTALIYGGRALGHSLMTYGGVMLADAQHQQAMDVNDWCTQYGQGACSGV</sequence>
<evidence type="ECO:0000259" key="3">
    <source>
        <dbReference type="Pfam" id="PF25023"/>
    </source>
</evidence>
<evidence type="ECO:0000256" key="1">
    <source>
        <dbReference type="ARBA" id="ARBA00022737"/>
    </source>
</evidence>
<dbReference type="Gene3D" id="2.180.10.10">
    <property type="entry name" value="RHS repeat-associated core"/>
    <property type="match status" value="1"/>
</dbReference>
<comment type="caution">
    <text evidence="4">The sequence shown here is derived from an EMBL/GenBank/DDBJ whole genome shotgun (WGS) entry which is preliminary data.</text>
</comment>
<keyword evidence="1" id="KW-0677">Repeat</keyword>
<dbReference type="InterPro" id="IPR050708">
    <property type="entry name" value="T6SS_VgrG/RHS"/>
</dbReference>
<dbReference type="InterPro" id="IPR056823">
    <property type="entry name" value="TEN-like_YD-shell"/>
</dbReference>
<gene>
    <name evidence="4" type="ORF">KDK_69680</name>
</gene>
<evidence type="ECO:0000313" key="5">
    <source>
        <dbReference type="Proteomes" id="UP000287188"/>
    </source>
</evidence>
<dbReference type="PANTHER" id="PTHR32305:SF17">
    <property type="entry name" value="TRNA NUCLEASE WAPA"/>
    <property type="match status" value="1"/>
</dbReference>
<reference evidence="5" key="1">
    <citation type="submission" date="2018-12" db="EMBL/GenBank/DDBJ databases">
        <title>Tengunoibacter tsumagoiensis gen. nov., sp. nov., Dictyobacter kobayashii sp. nov., D. alpinus sp. nov., and D. joshuensis sp. nov. and description of Dictyobacteraceae fam. nov. within the order Ktedonobacterales isolated from Tengu-no-mugimeshi.</title>
        <authorList>
            <person name="Wang C.M."/>
            <person name="Zheng Y."/>
            <person name="Sakai Y."/>
            <person name="Toyoda A."/>
            <person name="Minakuchi Y."/>
            <person name="Abe K."/>
            <person name="Yokota A."/>
            <person name="Yabe S."/>
        </authorList>
    </citation>
    <scope>NUCLEOTIDE SEQUENCE [LARGE SCALE GENOMIC DNA]</scope>
    <source>
        <strain evidence="5">Uno11</strain>
    </source>
</reference>
<dbReference type="Pfam" id="PF25023">
    <property type="entry name" value="TEN_YD-shell"/>
    <property type="match status" value="1"/>
</dbReference>